<protein>
    <submittedName>
        <fullName evidence="2">Uncharacterized protein</fullName>
    </submittedName>
</protein>
<dbReference type="EMBL" id="JAULSU010000003">
    <property type="protein sequence ID" value="KAK0622779.1"/>
    <property type="molecule type" value="Genomic_DNA"/>
</dbReference>
<name>A0AA39WW82_9PEZI</name>
<evidence type="ECO:0000256" key="1">
    <source>
        <dbReference type="SAM" id="Phobius"/>
    </source>
</evidence>
<dbReference type="AlphaFoldDB" id="A0AA39WW82"/>
<sequence length="265" mass="29713">MPRRDTCQCLFLSIEFVLCIVALCVFVHGHASGLRTALWTVGGEQGWNSNPRLRIYFYANHREPPEIPSVWTESLADSLLGIAIISTAFWMTRMVLFQCSIGPPWIGATYDLILSGLWTYGVKAQSSSDLTDTQHLSEQPWYLQQSCADISGDDGVLCGHGRACFSVAVVCMYDGPGSSFHLLANADSLGAINDRIFYFCRAVWSVLRLAYWCGQYDVLDRCVDLIGELSFGSRWERQHEDSRHFFDNPRDAAEGIGHDRDFCGC</sequence>
<organism evidence="2 3">
    <name type="scientific">Immersiella caudata</name>
    <dbReference type="NCBI Taxonomy" id="314043"/>
    <lineage>
        <taxon>Eukaryota</taxon>
        <taxon>Fungi</taxon>
        <taxon>Dikarya</taxon>
        <taxon>Ascomycota</taxon>
        <taxon>Pezizomycotina</taxon>
        <taxon>Sordariomycetes</taxon>
        <taxon>Sordariomycetidae</taxon>
        <taxon>Sordariales</taxon>
        <taxon>Lasiosphaeriaceae</taxon>
        <taxon>Immersiella</taxon>
    </lineage>
</organism>
<comment type="caution">
    <text evidence="2">The sequence shown here is derived from an EMBL/GenBank/DDBJ whole genome shotgun (WGS) entry which is preliminary data.</text>
</comment>
<proteinExistence type="predicted"/>
<evidence type="ECO:0000313" key="2">
    <source>
        <dbReference type="EMBL" id="KAK0622779.1"/>
    </source>
</evidence>
<feature type="transmembrane region" description="Helical" evidence="1">
    <location>
        <begin position="9"/>
        <end position="29"/>
    </location>
</feature>
<reference evidence="2" key="1">
    <citation type="submission" date="2023-06" db="EMBL/GenBank/DDBJ databases">
        <title>Genome-scale phylogeny and comparative genomics of the fungal order Sordariales.</title>
        <authorList>
            <consortium name="Lawrence Berkeley National Laboratory"/>
            <person name="Hensen N."/>
            <person name="Bonometti L."/>
            <person name="Westerberg I."/>
            <person name="Brannstrom I.O."/>
            <person name="Guillou S."/>
            <person name="Cros-Aarteil S."/>
            <person name="Calhoun S."/>
            <person name="Haridas S."/>
            <person name="Kuo A."/>
            <person name="Mondo S."/>
            <person name="Pangilinan J."/>
            <person name="Riley R."/>
            <person name="Labutti K."/>
            <person name="Andreopoulos B."/>
            <person name="Lipzen A."/>
            <person name="Chen C."/>
            <person name="Yanf M."/>
            <person name="Daum C."/>
            <person name="Ng V."/>
            <person name="Clum A."/>
            <person name="Steindorff A."/>
            <person name="Ohm R."/>
            <person name="Martin F."/>
            <person name="Silar P."/>
            <person name="Natvig D."/>
            <person name="Lalanne C."/>
            <person name="Gautier V."/>
            <person name="Ament-Velasquez S.L."/>
            <person name="Kruys A."/>
            <person name="Hutchinson M.I."/>
            <person name="Powell A.J."/>
            <person name="Barry K."/>
            <person name="Miller A.N."/>
            <person name="Grigoriev I.V."/>
            <person name="Debuchy R."/>
            <person name="Gladieux P."/>
            <person name="Thoren M.H."/>
            <person name="Johannesson H."/>
        </authorList>
    </citation>
    <scope>NUCLEOTIDE SEQUENCE</scope>
    <source>
        <strain evidence="2">CBS 606.72</strain>
    </source>
</reference>
<accession>A0AA39WW82</accession>
<evidence type="ECO:0000313" key="3">
    <source>
        <dbReference type="Proteomes" id="UP001175000"/>
    </source>
</evidence>
<dbReference type="Proteomes" id="UP001175000">
    <property type="component" value="Unassembled WGS sequence"/>
</dbReference>
<keyword evidence="1" id="KW-0812">Transmembrane</keyword>
<gene>
    <name evidence="2" type="ORF">B0T14DRAFT_564199</name>
</gene>
<keyword evidence="1" id="KW-0472">Membrane</keyword>
<keyword evidence="1" id="KW-1133">Transmembrane helix</keyword>
<keyword evidence="3" id="KW-1185">Reference proteome</keyword>